<dbReference type="EMBL" id="CAJVQB010147124">
    <property type="protein sequence ID" value="CAG8855230.1"/>
    <property type="molecule type" value="Genomic_DNA"/>
</dbReference>
<name>A0ABN7XJN8_GIGMA</name>
<organism evidence="1 2">
    <name type="scientific">Gigaspora margarita</name>
    <dbReference type="NCBI Taxonomy" id="4874"/>
    <lineage>
        <taxon>Eukaryota</taxon>
        <taxon>Fungi</taxon>
        <taxon>Fungi incertae sedis</taxon>
        <taxon>Mucoromycota</taxon>
        <taxon>Glomeromycotina</taxon>
        <taxon>Glomeromycetes</taxon>
        <taxon>Diversisporales</taxon>
        <taxon>Gigasporaceae</taxon>
        <taxon>Gigaspora</taxon>
    </lineage>
</organism>
<protein>
    <submittedName>
        <fullName evidence="1">272_t:CDS:1</fullName>
    </submittedName>
</protein>
<comment type="caution">
    <text evidence="1">The sequence shown here is derived from an EMBL/GenBank/DDBJ whole genome shotgun (WGS) entry which is preliminary data.</text>
</comment>
<sequence length="142" mass="16934">MSIFSLNKTIFEETHVENIQLQTDLSNLQFQFLVQDNDNISLSETSKIFEITENNLLENEIWSEEELLKFKKLYLKEKDTFEKQDVDNQKLENKINLLQSNDFKKLFEKGCCEKNCLQTQVEYSLALKRYLNFKNLSKSFQD</sequence>
<proteinExistence type="predicted"/>
<evidence type="ECO:0000313" key="1">
    <source>
        <dbReference type="EMBL" id="CAG8855230.1"/>
    </source>
</evidence>
<reference evidence="1 2" key="1">
    <citation type="submission" date="2021-06" db="EMBL/GenBank/DDBJ databases">
        <authorList>
            <person name="Kallberg Y."/>
            <person name="Tangrot J."/>
            <person name="Rosling A."/>
        </authorList>
    </citation>
    <scope>NUCLEOTIDE SEQUENCE [LARGE SCALE GENOMIC DNA]</scope>
    <source>
        <strain evidence="1 2">120-4 pot B 10/14</strain>
    </source>
</reference>
<gene>
    <name evidence="1" type="ORF">GMARGA_LOCUS44051</name>
</gene>
<keyword evidence="2" id="KW-1185">Reference proteome</keyword>
<dbReference type="Proteomes" id="UP000789901">
    <property type="component" value="Unassembled WGS sequence"/>
</dbReference>
<feature type="non-terminal residue" evidence="1">
    <location>
        <position position="142"/>
    </location>
</feature>
<accession>A0ABN7XJN8</accession>
<evidence type="ECO:0000313" key="2">
    <source>
        <dbReference type="Proteomes" id="UP000789901"/>
    </source>
</evidence>